<dbReference type="AlphaFoldDB" id="A0A942DVV9"/>
<dbReference type="Proteomes" id="UP000680348">
    <property type="component" value="Unassembled WGS sequence"/>
</dbReference>
<reference evidence="2" key="1">
    <citation type="submission" date="2021-04" db="EMBL/GenBank/DDBJ databases">
        <title>Pseudaminobacter soli sp. nov., isolated from paddy soil contaminated by heavy metals.</title>
        <authorList>
            <person name="Zhang K."/>
        </authorList>
    </citation>
    <scope>NUCLEOTIDE SEQUENCE</scope>
    <source>
        <strain evidence="2">19-2017</strain>
    </source>
</reference>
<gene>
    <name evidence="2" type="ORF">KEU06_05440</name>
</gene>
<protein>
    <submittedName>
        <fullName evidence="2">Hemerythrin domain-containing protein</fullName>
    </submittedName>
</protein>
<evidence type="ECO:0000313" key="3">
    <source>
        <dbReference type="Proteomes" id="UP000680348"/>
    </source>
</evidence>
<comment type="caution">
    <text evidence="2">The sequence shown here is derived from an EMBL/GenBank/DDBJ whole genome shotgun (WGS) entry which is preliminary data.</text>
</comment>
<proteinExistence type="predicted"/>
<sequence>MRTAHQTKLRLCETLEHIADGLPAVDRLQCLQVASELTPVLRDCHRYEEDVVFPAFLRGRAEHPSSAASIRRLRVEHVEDECAAQDLTELLLTIGHGGAVENPEALGFMLRAFFHALRRHVAFEHEHIVPFAAEVLEEEACCEACAGGDGNCGNC</sequence>
<dbReference type="EMBL" id="JAGWCR010000002">
    <property type="protein sequence ID" value="MBS3648074.1"/>
    <property type="molecule type" value="Genomic_DNA"/>
</dbReference>
<dbReference type="InterPro" id="IPR012312">
    <property type="entry name" value="Hemerythrin-like"/>
</dbReference>
<dbReference type="Gene3D" id="1.20.120.520">
    <property type="entry name" value="nmb1532 protein domain like"/>
    <property type="match status" value="1"/>
</dbReference>
<feature type="domain" description="Hemerythrin-like" evidence="1">
    <location>
        <begin position="1"/>
        <end position="132"/>
    </location>
</feature>
<accession>A0A942DVV9</accession>
<dbReference type="Pfam" id="PF01814">
    <property type="entry name" value="Hemerythrin"/>
    <property type="match status" value="1"/>
</dbReference>
<keyword evidence="3" id="KW-1185">Reference proteome</keyword>
<name>A0A942DVV9_9HYPH</name>
<evidence type="ECO:0000259" key="1">
    <source>
        <dbReference type="Pfam" id="PF01814"/>
    </source>
</evidence>
<evidence type="ECO:0000313" key="2">
    <source>
        <dbReference type="EMBL" id="MBS3648074.1"/>
    </source>
</evidence>
<organism evidence="2 3">
    <name type="scientific">Pseudaminobacter soli</name>
    <name type="common">ex Zhang et al. 2022</name>
    <dbReference type="NCBI Taxonomy" id="2831468"/>
    <lineage>
        <taxon>Bacteria</taxon>
        <taxon>Pseudomonadati</taxon>
        <taxon>Pseudomonadota</taxon>
        <taxon>Alphaproteobacteria</taxon>
        <taxon>Hyphomicrobiales</taxon>
        <taxon>Phyllobacteriaceae</taxon>
        <taxon>Pseudaminobacter</taxon>
    </lineage>
</organism>